<accession>A0AAV7UVF3</accession>
<dbReference type="Proteomes" id="UP001066276">
    <property type="component" value="Chromosome 2_2"/>
</dbReference>
<reference evidence="2" key="1">
    <citation type="journal article" date="2022" name="bioRxiv">
        <title>Sequencing and chromosome-scale assembly of the giantPleurodeles waltlgenome.</title>
        <authorList>
            <person name="Brown T."/>
            <person name="Elewa A."/>
            <person name="Iarovenko S."/>
            <person name="Subramanian E."/>
            <person name="Araus A.J."/>
            <person name="Petzold A."/>
            <person name="Susuki M."/>
            <person name="Suzuki K.-i.T."/>
            <person name="Hayashi T."/>
            <person name="Toyoda A."/>
            <person name="Oliveira C."/>
            <person name="Osipova E."/>
            <person name="Leigh N.D."/>
            <person name="Simon A."/>
            <person name="Yun M.H."/>
        </authorList>
    </citation>
    <scope>NUCLEOTIDE SEQUENCE</scope>
    <source>
        <strain evidence="2">20211129_DDA</strain>
        <tissue evidence="2">Liver</tissue>
    </source>
</reference>
<name>A0AAV7UVF3_PLEWA</name>
<feature type="region of interest" description="Disordered" evidence="1">
    <location>
        <begin position="91"/>
        <end position="131"/>
    </location>
</feature>
<protein>
    <submittedName>
        <fullName evidence="2">Uncharacterized protein</fullName>
    </submittedName>
</protein>
<feature type="region of interest" description="Disordered" evidence="1">
    <location>
        <begin position="1"/>
        <end position="24"/>
    </location>
</feature>
<evidence type="ECO:0000256" key="1">
    <source>
        <dbReference type="SAM" id="MobiDB-lite"/>
    </source>
</evidence>
<dbReference type="AlphaFoldDB" id="A0AAV7UVF3"/>
<gene>
    <name evidence="2" type="ORF">NDU88_001693</name>
</gene>
<dbReference type="EMBL" id="JANPWB010000004">
    <property type="protein sequence ID" value="KAJ1192386.1"/>
    <property type="molecule type" value="Genomic_DNA"/>
</dbReference>
<comment type="caution">
    <text evidence="2">The sequence shown here is derived from an EMBL/GenBank/DDBJ whole genome shotgun (WGS) entry which is preliminary data.</text>
</comment>
<organism evidence="2 3">
    <name type="scientific">Pleurodeles waltl</name>
    <name type="common">Iberian ribbed newt</name>
    <dbReference type="NCBI Taxonomy" id="8319"/>
    <lineage>
        <taxon>Eukaryota</taxon>
        <taxon>Metazoa</taxon>
        <taxon>Chordata</taxon>
        <taxon>Craniata</taxon>
        <taxon>Vertebrata</taxon>
        <taxon>Euteleostomi</taxon>
        <taxon>Amphibia</taxon>
        <taxon>Batrachia</taxon>
        <taxon>Caudata</taxon>
        <taxon>Salamandroidea</taxon>
        <taxon>Salamandridae</taxon>
        <taxon>Pleurodelinae</taxon>
        <taxon>Pleurodeles</taxon>
    </lineage>
</organism>
<proteinExistence type="predicted"/>
<evidence type="ECO:0000313" key="2">
    <source>
        <dbReference type="EMBL" id="KAJ1192386.1"/>
    </source>
</evidence>
<evidence type="ECO:0000313" key="3">
    <source>
        <dbReference type="Proteomes" id="UP001066276"/>
    </source>
</evidence>
<keyword evidence="3" id="KW-1185">Reference proteome</keyword>
<sequence length="131" mass="14271">MSSLEQREQRTIRRKGEADRPATFWEERGPVSDLFCTGLIEEGVCDGAHWTDPAEEYPGGTVAAVTPTRKGGGAVAACVRTLDTQHLRVFKPEQEKVEGELFSPGGDEDGQRNRGRSAIAERRGGDEPSVT</sequence>
<feature type="compositionally biased region" description="Basic and acidic residues" evidence="1">
    <location>
        <begin position="119"/>
        <end position="131"/>
    </location>
</feature>